<dbReference type="EMBL" id="FQWL01000012">
    <property type="protein sequence ID" value="SHH10422.1"/>
    <property type="molecule type" value="Genomic_DNA"/>
</dbReference>
<dbReference type="Proteomes" id="UP000184532">
    <property type="component" value="Unassembled WGS sequence"/>
</dbReference>
<keyword evidence="2" id="KW-1185">Reference proteome</keyword>
<evidence type="ECO:0000313" key="1">
    <source>
        <dbReference type="EMBL" id="SHH10422.1"/>
    </source>
</evidence>
<proteinExistence type="predicted"/>
<dbReference type="STRING" id="570519.SAMN04488116_3554"/>
<dbReference type="AlphaFoldDB" id="A0A1M5Q8U2"/>
<gene>
    <name evidence="1" type="ORF">SAMN04488116_3554</name>
</gene>
<protein>
    <submittedName>
        <fullName evidence="1">Uncharacterized protein</fullName>
    </submittedName>
</protein>
<evidence type="ECO:0000313" key="2">
    <source>
        <dbReference type="Proteomes" id="UP000184532"/>
    </source>
</evidence>
<reference evidence="2" key="1">
    <citation type="submission" date="2016-11" db="EMBL/GenBank/DDBJ databases">
        <authorList>
            <person name="Varghese N."/>
            <person name="Submissions S."/>
        </authorList>
    </citation>
    <scope>NUCLEOTIDE SEQUENCE [LARGE SCALE GENOMIC DNA]</scope>
    <source>
        <strain evidence="2">DSM 22638</strain>
    </source>
</reference>
<sequence length="52" mass="5808">MQQCRAVFCFTARPFRPSDTSPFQGEEFVWATFHGSSLRRGEAVPTQLGSEG</sequence>
<name>A0A1M5Q8U2_9FLAO</name>
<accession>A0A1M5Q8U2</accession>
<organism evidence="1 2">
    <name type="scientific">Flagellimonas flava</name>
    <dbReference type="NCBI Taxonomy" id="570519"/>
    <lineage>
        <taxon>Bacteria</taxon>
        <taxon>Pseudomonadati</taxon>
        <taxon>Bacteroidota</taxon>
        <taxon>Flavobacteriia</taxon>
        <taxon>Flavobacteriales</taxon>
        <taxon>Flavobacteriaceae</taxon>
        <taxon>Flagellimonas</taxon>
    </lineage>
</organism>